<evidence type="ECO:0000256" key="4">
    <source>
        <dbReference type="ARBA" id="ARBA00022475"/>
    </source>
</evidence>
<dbReference type="InterPro" id="IPR050388">
    <property type="entry name" value="ABC_Ni/Peptide_Import"/>
</dbReference>
<feature type="domain" description="ABC transporter" evidence="10">
    <location>
        <begin position="7"/>
        <end position="258"/>
    </location>
</feature>
<dbReference type="PANTHER" id="PTHR43297">
    <property type="entry name" value="OLIGOPEPTIDE TRANSPORT ATP-BINDING PROTEIN APPD"/>
    <property type="match status" value="1"/>
</dbReference>
<keyword evidence="12" id="KW-1185">Reference proteome</keyword>
<dbReference type="NCBIfam" id="TIGR01727">
    <property type="entry name" value="oligo_HPY"/>
    <property type="match status" value="1"/>
</dbReference>
<dbReference type="InterPro" id="IPR003593">
    <property type="entry name" value="AAA+_ATPase"/>
</dbReference>
<keyword evidence="6" id="KW-0547">Nucleotide-binding</keyword>
<dbReference type="STRING" id="1121400.SAMN02746065_1373"/>
<evidence type="ECO:0000256" key="9">
    <source>
        <dbReference type="ARBA" id="ARBA00023136"/>
    </source>
</evidence>
<evidence type="ECO:0000256" key="1">
    <source>
        <dbReference type="ARBA" id="ARBA00004417"/>
    </source>
</evidence>
<evidence type="ECO:0000313" key="11">
    <source>
        <dbReference type="EMBL" id="SMD11328.1"/>
    </source>
</evidence>
<evidence type="ECO:0000256" key="5">
    <source>
        <dbReference type="ARBA" id="ARBA00022519"/>
    </source>
</evidence>
<dbReference type="PANTHER" id="PTHR43297:SF14">
    <property type="entry name" value="ATPASE AAA-TYPE CORE DOMAIN-CONTAINING PROTEIN"/>
    <property type="match status" value="1"/>
</dbReference>
<dbReference type="GO" id="GO:0016887">
    <property type="term" value="F:ATP hydrolysis activity"/>
    <property type="evidence" value="ECO:0007669"/>
    <property type="project" value="InterPro"/>
</dbReference>
<dbReference type="GO" id="GO:0015833">
    <property type="term" value="P:peptide transport"/>
    <property type="evidence" value="ECO:0007669"/>
    <property type="project" value="InterPro"/>
</dbReference>
<accession>A0A1W2EQB9</accession>
<dbReference type="InterPro" id="IPR003439">
    <property type="entry name" value="ABC_transporter-like_ATP-bd"/>
</dbReference>
<keyword evidence="4" id="KW-1003">Cell membrane</keyword>
<keyword evidence="3" id="KW-0813">Transport</keyword>
<dbReference type="OrthoDB" id="9809450at2"/>
<dbReference type="InterPro" id="IPR013563">
    <property type="entry name" value="Oligopep_ABC_C"/>
</dbReference>
<dbReference type="Pfam" id="PF08352">
    <property type="entry name" value="oligo_HPY"/>
    <property type="match status" value="1"/>
</dbReference>
<keyword evidence="7 11" id="KW-0067">ATP-binding</keyword>
<dbReference type="EMBL" id="FWXY01000037">
    <property type="protein sequence ID" value="SMD11328.1"/>
    <property type="molecule type" value="Genomic_DNA"/>
</dbReference>
<evidence type="ECO:0000256" key="7">
    <source>
        <dbReference type="ARBA" id="ARBA00022840"/>
    </source>
</evidence>
<comment type="similarity">
    <text evidence="2">Belongs to the ABC transporter superfamily.</text>
</comment>
<keyword evidence="5" id="KW-0997">Cell inner membrane</keyword>
<evidence type="ECO:0000256" key="6">
    <source>
        <dbReference type="ARBA" id="ARBA00022741"/>
    </source>
</evidence>
<dbReference type="Pfam" id="PF00005">
    <property type="entry name" value="ABC_tran"/>
    <property type="match status" value="1"/>
</dbReference>
<dbReference type="RefSeq" id="WP_084071689.1">
    <property type="nucleotide sequence ID" value="NZ_FWXY01000037.1"/>
</dbReference>
<dbReference type="Proteomes" id="UP000192418">
    <property type="component" value="Unassembled WGS sequence"/>
</dbReference>
<dbReference type="PROSITE" id="PS00211">
    <property type="entry name" value="ABC_TRANSPORTER_1"/>
    <property type="match status" value="1"/>
</dbReference>
<dbReference type="FunFam" id="3.40.50.300:FF:000016">
    <property type="entry name" value="Oligopeptide ABC transporter ATP-binding component"/>
    <property type="match status" value="1"/>
</dbReference>
<evidence type="ECO:0000256" key="8">
    <source>
        <dbReference type="ARBA" id="ARBA00022967"/>
    </source>
</evidence>
<gene>
    <name evidence="11" type="ORF">SAMN02746065_1373</name>
</gene>
<evidence type="ECO:0000259" key="10">
    <source>
        <dbReference type="PROSITE" id="PS50893"/>
    </source>
</evidence>
<name>A0A1W2EQB9_9BACT</name>
<dbReference type="AlphaFoldDB" id="A0A1W2EQB9"/>
<dbReference type="CDD" id="cd03257">
    <property type="entry name" value="ABC_NikE_OppD_transporters"/>
    <property type="match status" value="1"/>
</dbReference>
<reference evidence="11 12" key="1">
    <citation type="submission" date="2017-04" db="EMBL/GenBank/DDBJ databases">
        <authorList>
            <person name="Afonso C.L."/>
            <person name="Miller P.J."/>
            <person name="Scott M.A."/>
            <person name="Spackman E."/>
            <person name="Goraichik I."/>
            <person name="Dimitrov K.M."/>
            <person name="Suarez D.L."/>
            <person name="Swayne D.E."/>
        </authorList>
    </citation>
    <scope>NUCLEOTIDE SEQUENCE [LARGE SCALE GENOMIC DNA]</scope>
    <source>
        <strain evidence="11 12">DSM 3385</strain>
    </source>
</reference>
<evidence type="ECO:0000256" key="2">
    <source>
        <dbReference type="ARBA" id="ARBA00005417"/>
    </source>
</evidence>
<sequence length="330" mass="36086">MSQDPLLEIKNLETVFFTDDGVIKGCDGVSLKVNPGETLAVVGESGSGKSVTAMSILNLIPDPPGKITNGEILFQGQNLVGLGKEEMRKIRGNHIAMIFQEPMTSLNPAMTVGAQIAESVMLHHNPDKKAALEKAQEMLHLVGIPAPARRLKEYPHQMSGGMRQRVMIAIALACSPSLLIADEPTSALDVTIQSQILKLMKKLQEKMDMAVLLITHDMGVVAETADKVAVMYCGSIVEYGPGHDIFFNAKHPYLMGLKESVLSIDDTVDELPVIKGNIPDPLHLPPGCRFEPRCPRAMEICKRKRPQPVYFNSEHHACCWLHGGDHDTSV</sequence>
<dbReference type="SUPFAM" id="SSF52540">
    <property type="entry name" value="P-loop containing nucleoside triphosphate hydrolases"/>
    <property type="match status" value="1"/>
</dbReference>
<keyword evidence="8" id="KW-1278">Translocase</keyword>
<dbReference type="GO" id="GO:0005886">
    <property type="term" value="C:plasma membrane"/>
    <property type="evidence" value="ECO:0007669"/>
    <property type="project" value="UniProtKB-SubCell"/>
</dbReference>
<dbReference type="Gene3D" id="3.40.50.300">
    <property type="entry name" value="P-loop containing nucleotide triphosphate hydrolases"/>
    <property type="match status" value="1"/>
</dbReference>
<dbReference type="PROSITE" id="PS50893">
    <property type="entry name" value="ABC_TRANSPORTER_2"/>
    <property type="match status" value="1"/>
</dbReference>
<evidence type="ECO:0000313" key="12">
    <source>
        <dbReference type="Proteomes" id="UP000192418"/>
    </source>
</evidence>
<protein>
    <submittedName>
        <fullName evidence="11">Peptide/nickel transport system ATP-binding protein/oligopeptide transport system ATP-binding protein</fullName>
    </submittedName>
</protein>
<dbReference type="InterPro" id="IPR017871">
    <property type="entry name" value="ABC_transporter-like_CS"/>
</dbReference>
<dbReference type="InterPro" id="IPR027417">
    <property type="entry name" value="P-loop_NTPase"/>
</dbReference>
<proteinExistence type="inferred from homology"/>
<dbReference type="SMART" id="SM00382">
    <property type="entry name" value="AAA"/>
    <property type="match status" value="1"/>
</dbReference>
<comment type="subcellular location">
    <subcellularLocation>
        <location evidence="1">Cell inner membrane</location>
        <topology evidence="1">Peripheral membrane protein</topology>
    </subcellularLocation>
</comment>
<dbReference type="GO" id="GO:0005524">
    <property type="term" value="F:ATP binding"/>
    <property type="evidence" value="ECO:0007669"/>
    <property type="project" value="UniProtKB-KW"/>
</dbReference>
<organism evidence="11 12">
    <name type="scientific">Desulfocicer vacuolatum DSM 3385</name>
    <dbReference type="NCBI Taxonomy" id="1121400"/>
    <lineage>
        <taxon>Bacteria</taxon>
        <taxon>Pseudomonadati</taxon>
        <taxon>Thermodesulfobacteriota</taxon>
        <taxon>Desulfobacteria</taxon>
        <taxon>Desulfobacterales</taxon>
        <taxon>Desulfobacteraceae</taxon>
        <taxon>Desulfocicer</taxon>
    </lineage>
</organism>
<evidence type="ECO:0000256" key="3">
    <source>
        <dbReference type="ARBA" id="ARBA00022448"/>
    </source>
</evidence>
<keyword evidence="9" id="KW-0472">Membrane</keyword>